<evidence type="ECO:0000313" key="2">
    <source>
        <dbReference type="EMBL" id="KAK4108825.1"/>
    </source>
</evidence>
<feature type="region of interest" description="Disordered" evidence="1">
    <location>
        <begin position="282"/>
        <end position="316"/>
    </location>
</feature>
<evidence type="ECO:0000256" key="1">
    <source>
        <dbReference type="SAM" id="MobiDB-lite"/>
    </source>
</evidence>
<reference evidence="2" key="2">
    <citation type="submission" date="2023-05" db="EMBL/GenBank/DDBJ databases">
        <authorList>
            <consortium name="Lawrence Berkeley National Laboratory"/>
            <person name="Steindorff A."/>
            <person name="Hensen N."/>
            <person name="Bonometti L."/>
            <person name="Westerberg I."/>
            <person name="Brannstrom I.O."/>
            <person name="Guillou S."/>
            <person name="Cros-Aarteil S."/>
            <person name="Calhoun S."/>
            <person name="Haridas S."/>
            <person name="Kuo A."/>
            <person name="Mondo S."/>
            <person name="Pangilinan J."/>
            <person name="Riley R."/>
            <person name="Labutti K."/>
            <person name="Andreopoulos B."/>
            <person name="Lipzen A."/>
            <person name="Chen C."/>
            <person name="Yanf M."/>
            <person name="Daum C."/>
            <person name="Ng V."/>
            <person name="Clum A."/>
            <person name="Ohm R."/>
            <person name="Martin F."/>
            <person name="Silar P."/>
            <person name="Natvig D."/>
            <person name="Lalanne C."/>
            <person name="Gautier V."/>
            <person name="Ament-Velasquez S.L."/>
            <person name="Kruys A."/>
            <person name="Hutchinson M.I."/>
            <person name="Powell A.J."/>
            <person name="Barry K."/>
            <person name="Miller A.N."/>
            <person name="Grigoriev I.V."/>
            <person name="Debuchy R."/>
            <person name="Gladieux P."/>
            <person name="Thoren M.H."/>
            <person name="Johannesson H."/>
        </authorList>
    </citation>
    <scope>NUCLEOTIDE SEQUENCE</scope>
    <source>
        <strain evidence="2">CBS 508.74</strain>
    </source>
</reference>
<feature type="compositionally biased region" description="Low complexity" evidence="1">
    <location>
        <begin position="298"/>
        <end position="309"/>
    </location>
</feature>
<evidence type="ECO:0000313" key="3">
    <source>
        <dbReference type="Proteomes" id="UP001302812"/>
    </source>
</evidence>
<dbReference type="Proteomes" id="UP001302812">
    <property type="component" value="Unassembled WGS sequence"/>
</dbReference>
<dbReference type="AlphaFoldDB" id="A0AAN6QEN0"/>
<proteinExistence type="predicted"/>
<keyword evidence="3" id="KW-1185">Reference proteome</keyword>
<gene>
    <name evidence="2" type="ORF">N656DRAFT_677088</name>
</gene>
<organism evidence="2 3">
    <name type="scientific">Canariomyces notabilis</name>
    <dbReference type="NCBI Taxonomy" id="2074819"/>
    <lineage>
        <taxon>Eukaryota</taxon>
        <taxon>Fungi</taxon>
        <taxon>Dikarya</taxon>
        <taxon>Ascomycota</taxon>
        <taxon>Pezizomycotina</taxon>
        <taxon>Sordariomycetes</taxon>
        <taxon>Sordariomycetidae</taxon>
        <taxon>Sordariales</taxon>
        <taxon>Chaetomiaceae</taxon>
        <taxon>Canariomyces</taxon>
    </lineage>
</organism>
<protein>
    <submittedName>
        <fullName evidence="2">Uncharacterized protein</fullName>
    </submittedName>
</protein>
<feature type="non-terminal residue" evidence="2">
    <location>
        <position position="1"/>
    </location>
</feature>
<dbReference type="EMBL" id="MU853360">
    <property type="protein sequence ID" value="KAK4108825.1"/>
    <property type="molecule type" value="Genomic_DNA"/>
</dbReference>
<reference evidence="2" key="1">
    <citation type="journal article" date="2023" name="Mol. Phylogenet. Evol.">
        <title>Genome-scale phylogeny and comparative genomics of the fungal order Sordariales.</title>
        <authorList>
            <person name="Hensen N."/>
            <person name="Bonometti L."/>
            <person name="Westerberg I."/>
            <person name="Brannstrom I.O."/>
            <person name="Guillou S."/>
            <person name="Cros-Aarteil S."/>
            <person name="Calhoun S."/>
            <person name="Haridas S."/>
            <person name="Kuo A."/>
            <person name="Mondo S."/>
            <person name="Pangilinan J."/>
            <person name="Riley R."/>
            <person name="LaButti K."/>
            <person name="Andreopoulos B."/>
            <person name="Lipzen A."/>
            <person name="Chen C."/>
            <person name="Yan M."/>
            <person name="Daum C."/>
            <person name="Ng V."/>
            <person name="Clum A."/>
            <person name="Steindorff A."/>
            <person name="Ohm R.A."/>
            <person name="Martin F."/>
            <person name="Silar P."/>
            <person name="Natvig D.O."/>
            <person name="Lalanne C."/>
            <person name="Gautier V."/>
            <person name="Ament-Velasquez S.L."/>
            <person name="Kruys A."/>
            <person name="Hutchinson M.I."/>
            <person name="Powell A.J."/>
            <person name="Barry K."/>
            <person name="Miller A.N."/>
            <person name="Grigoriev I.V."/>
            <person name="Debuchy R."/>
            <person name="Gladieux P."/>
            <person name="Hiltunen Thoren M."/>
            <person name="Johannesson H."/>
        </authorList>
    </citation>
    <scope>NUCLEOTIDE SEQUENCE</scope>
    <source>
        <strain evidence="2">CBS 508.74</strain>
    </source>
</reference>
<comment type="caution">
    <text evidence="2">The sequence shown here is derived from an EMBL/GenBank/DDBJ whole genome shotgun (WGS) entry which is preliminary data.</text>
</comment>
<dbReference type="GeneID" id="89934630"/>
<feature type="non-terminal residue" evidence="2">
    <location>
        <position position="316"/>
    </location>
</feature>
<sequence>PLVARKIGAHHFQRWDNADSGSLGSRHVGKVLIDCKFRLAESQWGTLGTSNAPAGVIYIDLSFNQPKGHKLASASVQISLQEYDTSDASAKGKRKGKVSTAVASGLAVTDQFGPQMLTGKPTTQYGRSAYSLIPEVGAVVANLGGIGFSGEKEVVYLSQWVVEGHQISAPGDGGIYRTLEWKLSENDFTSQSHAHSSVVHTGLALKHEAKPFYIKVKIEGKLRKLTDRLTSQFVFPPRSRKEQGTAVTLLQLSSKHRHGVPLDSLARGLKDAMVQRNLHAVPRELPDSMPAISSEDFTTPTTPGSTGRSAKMDPPA</sequence>
<accession>A0AAN6QEN0</accession>
<name>A0AAN6QEN0_9PEZI</name>
<dbReference type="RefSeq" id="XP_064666395.1">
    <property type="nucleotide sequence ID" value="XM_064810505.1"/>
</dbReference>